<dbReference type="SMART" id="SM00448">
    <property type="entry name" value="REC"/>
    <property type="match status" value="1"/>
</dbReference>
<keyword evidence="2" id="KW-0902">Two-component regulatory system</keyword>
<dbReference type="SMART" id="SM00862">
    <property type="entry name" value="Trans_reg_C"/>
    <property type="match status" value="1"/>
</dbReference>
<keyword evidence="4 7" id="KW-0238">DNA-binding</keyword>
<dbReference type="RefSeq" id="WP_133593960.1">
    <property type="nucleotide sequence ID" value="NZ_SNVV01000017.1"/>
</dbReference>
<keyword evidence="5" id="KW-0804">Transcription</keyword>
<protein>
    <submittedName>
        <fullName evidence="10">DNA-binding response OmpR family regulator</fullName>
    </submittedName>
</protein>
<dbReference type="Proteomes" id="UP000295129">
    <property type="component" value="Unassembled WGS sequence"/>
</dbReference>
<dbReference type="SUPFAM" id="SSF46894">
    <property type="entry name" value="C-terminal effector domain of the bipartite response regulators"/>
    <property type="match status" value="1"/>
</dbReference>
<dbReference type="GO" id="GO:0000976">
    <property type="term" value="F:transcription cis-regulatory region binding"/>
    <property type="evidence" value="ECO:0007669"/>
    <property type="project" value="TreeGrafter"/>
</dbReference>
<dbReference type="CDD" id="cd00383">
    <property type="entry name" value="trans_reg_C"/>
    <property type="match status" value="1"/>
</dbReference>
<accession>A0A4R6DS71</accession>
<evidence type="ECO:0000259" key="8">
    <source>
        <dbReference type="PROSITE" id="PS50110"/>
    </source>
</evidence>
<dbReference type="InterPro" id="IPR039420">
    <property type="entry name" value="WalR-like"/>
</dbReference>
<dbReference type="OrthoDB" id="8812574at2"/>
<evidence type="ECO:0000256" key="6">
    <source>
        <dbReference type="PROSITE-ProRule" id="PRU00169"/>
    </source>
</evidence>
<evidence type="ECO:0000256" key="1">
    <source>
        <dbReference type="ARBA" id="ARBA00022553"/>
    </source>
</evidence>
<evidence type="ECO:0000256" key="3">
    <source>
        <dbReference type="ARBA" id="ARBA00023015"/>
    </source>
</evidence>
<dbReference type="AlphaFoldDB" id="A0A4R6DS71"/>
<evidence type="ECO:0000256" key="4">
    <source>
        <dbReference type="ARBA" id="ARBA00023125"/>
    </source>
</evidence>
<organism evidence="10 11">
    <name type="scientific">Azoarcus indigens</name>
    <dbReference type="NCBI Taxonomy" id="29545"/>
    <lineage>
        <taxon>Bacteria</taxon>
        <taxon>Pseudomonadati</taxon>
        <taxon>Pseudomonadota</taxon>
        <taxon>Betaproteobacteria</taxon>
        <taxon>Rhodocyclales</taxon>
        <taxon>Zoogloeaceae</taxon>
        <taxon>Azoarcus</taxon>
    </lineage>
</organism>
<dbReference type="GO" id="GO:0006355">
    <property type="term" value="P:regulation of DNA-templated transcription"/>
    <property type="evidence" value="ECO:0007669"/>
    <property type="project" value="InterPro"/>
</dbReference>
<feature type="DNA-binding region" description="OmpR/PhoB-type" evidence="7">
    <location>
        <begin position="119"/>
        <end position="227"/>
    </location>
</feature>
<keyword evidence="11" id="KW-1185">Reference proteome</keyword>
<dbReference type="PROSITE" id="PS50110">
    <property type="entry name" value="RESPONSE_REGULATORY"/>
    <property type="match status" value="1"/>
</dbReference>
<evidence type="ECO:0000313" key="10">
    <source>
        <dbReference type="EMBL" id="TDN47965.1"/>
    </source>
</evidence>
<dbReference type="InterPro" id="IPR011006">
    <property type="entry name" value="CheY-like_superfamily"/>
</dbReference>
<keyword evidence="3" id="KW-0805">Transcription regulation</keyword>
<dbReference type="Pfam" id="PF00486">
    <property type="entry name" value="Trans_reg_C"/>
    <property type="match status" value="1"/>
</dbReference>
<feature type="modified residue" description="4-aspartylphosphate" evidence="6">
    <location>
        <position position="52"/>
    </location>
</feature>
<dbReference type="Pfam" id="PF00072">
    <property type="entry name" value="Response_reg"/>
    <property type="match status" value="1"/>
</dbReference>
<dbReference type="SUPFAM" id="SSF52172">
    <property type="entry name" value="CheY-like"/>
    <property type="match status" value="1"/>
</dbReference>
<comment type="caution">
    <text evidence="10">The sequence shown here is derived from an EMBL/GenBank/DDBJ whole genome shotgun (WGS) entry which is preliminary data.</text>
</comment>
<evidence type="ECO:0000256" key="2">
    <source>
        <dbReference type="ARBA" id="ARBA00023012"/>
    </source>
</evidence>
<evidence type="ECO:0000313" key="11">
    <source>
        <dbReference type="Proteomes" id="UP000295129"/>
    </source>
</evidence>
<dbReference type="InterPro" id="IPR016032">
    <property type="entry name" value="Sig_transdc_resp-reg_C-effctor"/>
</dbReference>
<reference evidence="10 11" key="1">
    <citation type="submission" date="2019-03" db="EMBL/GenBank/DDBJ databases">
        <title>Genomic Encyclopedia of Type Strains, Phase IV (KMG-IV): sequencing the most valuable type-strain genomes for metagenomic binning, comparative biology and taxonomic classification.</title>
        <authorList>
            <person name="Goeker M."/>
        </authorList>
    </citation>
    <scope>NUCLEOTIDE SEQUENCE [LARGE SCALE GENOMIC DNA]</scope>
    <source>
        <strain evidence="10 11">DSM 12121</strain>
    </source>
</reference>
<gene>
    <name evidence="10" type="ORF">C7389_11781</name>
</gene>
<dbReference type="Gene3D" id="3.40.50.2300">
    <property type="match status" value="1"/>
</dbReference>
<dbReference type="InterPro" id="IPR036388">
    <property type="entry name" value="WH-like_DNA-bd_sf"/>
</dbReference>
<dbReference type="InterPro" id="IPR001789">
    <property type="entry name" value="Sig_transdc_resp-reg_receiver"/>
</dbReference>
<evidence type="ECO:0000259" key="9">
    <source>
        <dbReference type="PROSITE" id="PS51755"/>
    </source>
</evidence>
<keyword evidence="1 6" id="KW-0597">Phosphoprotein</keyword>
<dbReference type="InterPro" id="IPR001867">
    <property type="entry name" value="OmpR/PhoB-type_DNA-bd"/>
</dbReference>
<evidence type="ECO:0000256" key="7">
    <source>
        <dbReference type="PROSITE-ProRule" id="PRU01091"/>
    </source>
</evidence>
<name>A0A4R6DS71_9RHOO</name>
<dbReference type="PROSITE" id="PS51755">
    <property type="entry name" value="OMPR_PHOB"/>
    <property type="match status" value="1"/>
</dbReference>
<feature type="domain" description="Response regulatory" evidence="8">
    <location>
        <begin position="3"/>
        <end position="117"/>
    </location>
</feature>
<dbReference type="Gene3D" id="1.10.10.10">
    <property type="entry name" value="Winged helix-like DNA-binding domain superfamily/Winged helix DNA-binding domain"/>
    <property type="match status" value="1"/>
</dbReference>
<dbReference type="GO" id="GO:0000156">
    <property type="term" value="F:phosphorelay response regulator activity"/>
    <property type="evidence" value="ECO:0007669"/>
    <property type="project" value="TreeGrafter"/>
</dbReference>
<dbReference type="PANTHER" id="PTHR48111">
    <property type="entry name" value="REGULATOR OF RPOS"/>
    <property type="match status" value="1"/>
</dbReference>
<dbReference type="GO" id="GO:0005829">
    <property type="term" value="C:cytosol"/>
    <property type="evidence" value="ECO:0007669"/>
    <property type="project" value="TreeGrafter"/>
</dbReference>
<evidence type="ECO:0000256" key="5">
    <source>
        <dbReference type="ARBA" id="ARBA00023163"/>
    </source>
</evidence>
<dbReference type="EMBL" id="SNVV01000017">
    <property type="protein sequence ID" value="TDN47965.1"/>
    <property type="molecule type" value="Genomic_DNA"/>
</dbReference>
<dbReference type="GO" id="GO:0032993">
    <property type="term" value="C:protein-DNA complex"/>
    <property type="evidence" value="ECO:0007669"/>
    <property type="project" value="TreeGrafter"/>
</dbReference>
<proteinExistence type="predicted"/>
<dbReference type="PANTHER" id="PTHR48111:SF4">
    <property type="entry name" value="DNA-BINDING DUAL TRANSCRIPTIONAL REGULATOR OMPR"/>
    <property type="match status" value="1"/>
</dbReference>
<sequence length="232" mass="24936">MIRITVVEDNADLLDDVIFNLEREGFDVAGVGNGVELDASLASRGCDVLVLDLGLPGEDGLSIARRLRHSRPAMGILMLTARSGTEERISGLEGGADVYLGKPVDMRELAAAIKSLARRLGLERNPGWRLNTRQLRLHGPAGEIALSGLECAILGTLADAEDHKASRRSLIEALGADYLAYDERRLETLISRLRRKLADCLATGAEAGSGGDNPLRALRGQGYIFAAPLQRV</sequence>
<feature type="domain" description="OmpR/PhoB-type" evidence="9">
    <location>
        <begin position="119"/>
        <end position="227"/>
    </location>
</feature>